<dbReference type="STRING" id="235985.SAMN05414137_105208"/>
<name>A0A1H7M6A5_STRJI</name>
<feature type="compositionally biased region" description="Low complexity" evidence="1">
    <location>
        <begin position="39"/>
        <end position="61"/>
    </location>
</feature>
<proteinExistence type="predicted"/>
<dbReference type="RefSeq" id="WP_143094298.1">
    <property type="nucleotide sequence ID" value="NZ_BBPN01000023.1"/>
</dbReference>
<keyword evidence="2" id="KW-0812">Transmembrane</keyword>
<evidence type="ECO:0000256" key="1">
    <source>
        <dbReference type="SAM" id="MobiDB-lite"/>
    </source>
</evidence>
<keyword evidence="2" id="KW-1133">Transmembrane helix</keyword>
<feature type="region of interest" description="Disordered" evidence="1">
    <location>
        <begin position="1"/>
        <end position="80"/>
    </location>
</feature>
<sequence>MTTGSGQTPDNQQGDRQGTPLPRRDRQAHGRIPTQYTPGSGRLRAAAKSALRSSAVRVRPGAPTPPTPEPQQGAPSRVGARTATAFAIRPGSPDDEGPTPDLDELTQPYAATTARRRRFRRRTLVLGTAVVLLVGGTAAALALDGGHRAHRTAAAAATTQAAAAPTTPSAVPSAVPSAQPTPSPTLIDPVALLSNAATDKAPLSAATLFPGKNVTVNGHSYTQALTATSPCAQAASPALAGILAKNGCQGVFRATYGNGQAEVTVGIAVFDNAAQATAVKAAAMTGNIASLFGGAVKPFCQKEVCRISTNAVGRYAYFTVAGYPTGKAVPANDTVALTASNDLASLAFQDLADRGRSELPH</sequence>
<dbReference type="AlphaFoldDB" id="A0A1H7M6A5"/>
<gene>
    <name evidence="3" type="ORF">SAMN05414137_105208</name>
</gene>
<keyword evidence="2" id="KW-0472">Membrane</keyword>
<reference evidence="4" key="1">
    <citation type="submission" date="2016-10" db="EMBL/GenBank/DDBJ databases">
        <authorList>
            <person name="Varghese N."/>
        </authorList>
    </citation>
    <scope>NUCLEOTIDE SEQUENCE [LARGE SCALE GENOMIC DNA]</scope>
    <source>
        <strain evidence="4">DSM 45096 / BCRC 16803 / CGMCC 4.1857 / CIP 109030 / JCM 12277 / KCTC 19219 / NBRC 100920 / 33214</strain>
    </source>
</reference>
<feature type="region of interest" description="Disordered" evidence="1">
    <location>
        <begin position="156"/>
        <end position="182"/>
    </location>
</feature>
<feature type="compositionally biased region" description="Low complexity" evidence="1">
    <location>
        <begin position="156"/>
        <end position="180"/>
    </location>
</feature>
<feature type="compositionally biased region" description="Polar residues" evidence="1">
    <location>
        <begin position="1"/>
        <end position="16"/>
    </location>
</feature>
<evidence type="ECO:0000313" key="3">
    <source>
        <dbReference type="EMBL" id="SEL06830.1"/>
    </source>
</evidence>
<dbReference type="Proteomes" id="UP000183015">
    <property type="component" value="Unassembled WGS sequence"/>
</dbReference>
<protein>
    <submittedName>
        <fullName evidence="3">Uncharacterized protein</fullName>
    </submittedName>
</protein>
<dbReference type="eggNOG" id="ENOG5033WXY">
    <property type="taxonomic scope" value="Bacteria"/>
</dbReference>
<dbReference type="EMBL" id="FOAZ01000005">
    <property type="protein sequence ID" value="SEL06830.1"/>
    <property type="molecule type" value="Genomic_DNA"/>
</dbReference>
<dbReference type="OrthoDB" id="3852590at2"/>
<evidence type="ECO:0000256" key="2">
    <source>
        <dbReference type="SAM" id="Phobius"/>
    </source>
</evidence>
<evidence type="ECO:0000313" key="4">
    <source>
        <dbReference type="Proteomes" id="UP000183015"/>
    </source>
</evidence>
<accession>A0A1H7M6A5</accession>
<keyword evidence="4" id="KW-1185">Reference proteome</keyword>
<organism evidence="3 4">
    <name type="scientific">Streptacidiphilus jiangxiensis</name>
    <dbReference type="NCBI Taxonomy" id="235985"/>
    <lineage>
        <taxon>Bacteria</taxon>
        <taxon>Bacillati</taxon>
        <taxon>Actinomycetota</taxon>
        <taxon>Actinomycetes</taxon>
        <taxon>Kitasatosporales</taxon>
        <taxon>Streptomycetaceae</taxon>
        <taxon>Streptacidiphilus</taxon>
    </lineage>
</organism>
<feature type="transmembrane region" description="Helical" evidence="2">
    <location>
        <begin position="124"/>
        <end position="143"/>
    </location>
</feature>